<reference evidence="1" key="1">
    <citation type="journal article" date="2019" name="Sci. Rep.">
        <title>Draft genome of Tanacetum cinerariifolium, the natural source of mosquito coil.</title>
        <authorList>
            <person name="Yamashiro T."/>
            <person name="Shiraishi A."/>
            <person name="Satake H."/>
            <person name="Nakayama K."/>
        </authorList>
    </citation>
    <scope>NUCLEOTIDE SEQUENCE</scope>
</reference>
<dbReference type="AlphaFoldDB" id="A0A699SIX2"/>
<dbReference type="EMBL" id="BKCJ011167124">
    <property type="protein sequence ID" value="GFC97616.1"/>
    <property type="molecule type" value="Genomic_DNA"/>
</dbReference>
<comment type="caution">
    <text evidence="1">The sequence shown here is derived from an EMBL/GenBank/DDBJ whole genome shotgun (WGS) entry which is preliminary data.</text>
</comment>
<sequence>MFLSSRFEFVKEVMLVEKSRVDEPELGKLERDKMVLDKLEVGFDVGRLFVKVPPAAALMVSRCLKVKPL</sequence>
<protein>
    <submittedName>
        <fullName evidence="1">Uncharacterized protein</fullName>
    </submittedName>
</protein>
<gene>
    <name evidence="1" type="ORF">Tci_869586</name>
</gene>
<organism evidence="1">
    <name type="scientific">Tanacetum cinerariifolium</name>
    <name type="common">Dalmatian daisy</name>
    <name type="synonym">Chrysanthemum cinerariifolium</name>
    <dbReference type="NCBI Taxonomy" id="118510"/>
    <lineage>
        <taxon>Eukaryota</taxon>
        <taxon>Viridiplantae</taxon>
        <taxon>Streptophyta</taxon>
        <taxon>Embryophyta</taxon>
        <taxon>Tracheophyta</taxon>
        <taxon>Spermatophyta</taxon>
        <taxon>Magnoliopsida</taxon>
        <taxon>eudicotyledons</taxon>
        <taxon>Gunneridae</taxon>
        <taxon>Pentapetalae</taxon>
        <taxon>asterids</taxon>
        <taxon>campanulids</taxon>
        <taxon>Asterales</taxon>
        <taxon>Asteraceae</taxon>
        <taxon>Asteroideae</taxon>
        <taxon>Anthemideae</taxon>
        <taxon>Anthemidinae</taxon>
        <taxon>Tanacetum</taxon>
    </lineage>
</organism>
<name>A0A699SIX2_TANCI</name>
<evidence type="ECO:0000313" key="1">
    <source>
        <dbReference type="EMBL" id="GFC97616.1"/>
    </source>
</evidence>
<accession>A0A699SIX2</accession>
<proteinExistence type="predicted"/>